<evidence type="ECO:0000256" key="1">
    <source>
        <dbReference type="SAM" id="MobiDB-lite"/>
    </source>
</evidence>
<evidence type="ECO:0000313" key="5">
    <source>
        <dbReference type="EMBL" id="KAL0960910.1"/>
    </source>
</evidence>
<proteinExistence type="predicted"/>
<keyword evidence="2" id="KW-0812">Transmembrane</keyword>
<feature type="compositionally biased region" description="Basic and acidic residues" evidence="1">
    <location>
        <begin position="102"/>
        <end position="114"/>
    </location>
</feature>
<keyword evidence="6" id="KW-1185">Reference proteome</keyword>
<keyword evidence="2" id="KW-1133">Transmembrane helix</keyword>
<feature type="compositionally biased region" description="Polar residues" evidence="1">
    <location>
        <begin position="121"/>
        <end position="133"/>
    </location>
</feature>
<dbReference type="Proteomes" id="UP001556367">
    <property type="component" value="Unassembled WGS sequence"/>
</dbReference>
<comment type="caution">
    <text evidence="5">The sequence shown here is derived from an EMBL/GenBank/DDBJ whole genome shotgun (WGS) entry which is preliminary data.</text>
</comment>
<feature type="transmembrane region" description="Helical" evidence="2">
    <location>
        <begin position="31"/>
        <end position="49"/>
    </location>
</feature>
<evidence type="ECO:0000256" key="3">
    <source>
        <dbReference type="SAM" id="SignalP"/>
    </source>
</evidence>
<sequence>MYAINNGILTSALFLVVSILASANPDNYIFFALYMIIGNLYANSALATLNIRNSLKSMPEDGRLNLQGGASHLSTPMVSGQTDDSFRLKDLTRSKVIQIRKTTDIEHDDGHTSQDDDVVILSSSSKHQPSRTS</sequence>
<feature type="domain" description="DUF6534" evidence="4">
    <location>
        <begin position="1"/>
        <end position="54"/>
    </location>
</feature>
<feature type="signal peptide" evidence="3">
    <location>
        <begin position="1"/>
        <end position="23"/>
    </location>
</feature>
<dbReference type="InterPro" id="IPR045339">
    <property type="entry name" value="DUF6534"/>
</dbReference>
<dbReference type="EMBL" id="JASNQZ010000001">
    <property type="protein sequence ID" value="KAL0960910.1"/>
    <property type="molecule type" value="Genomic_DNA"/>
</dbReference>
<keyword evidence="3" id="KW-0732">Signal</keyword>
<evidence type="ECO:0000256" key="2">
    <source>
        <dbReference type="SAM" id="Phobius"/>
    </source>
</evidence>
<name>A0ABR3K0F4_9AGAR</name>
<accession>A0ABR3K0F4</accession>
<organism evidence="5 6">
    <name type="scientific">Hohenbuehelia grisea</name>
    <dbReference type="NCBI Taxonomy" id="104357"/>
    <lineage>
        <taxon>Eukaryota</taxon>
        <taxon>Fungi</taxon>
        <taxon>Dikarya</taxon>
        <taxon>Basidiomycota</taxon>
        <taxon>Agaricomycotina</taxon>
        <taxon>Agaricomycetes</taxon>
        <taxon>Agaricomycetidae</taxon>
        <taxon>Agaricales</taxon>
        <taxon>Pleurotineae</taxon>
        <taxon>Pleurotaceae</taxon>
        <taxon>Hohenbuehelia</taxon>
    </lineage>
</organism>
<protein>
    <recommendedName>
        <fullName evidence="4">DUF6534 domain-containing protein</fullName>
    </recommendedName>
</protein>
<evidence type="ECO:0000313" key="6">
    <source>
        <dbReference type="Proteomes" id="UP001556367"/>
    </source>
</evidence>
<keyword evidence="2" id="KW-0472">Membrane</keyword>
<dbReference type="Pfam" id="PF20152">
    <property type="entry name" value="DUF6534"/>
    <property type="match status" value="1"/>
</dbReference>
<feature type="chain" id="PRO_5045319678" description="DUF6534 domain-containing protein" evidence="3">
    <location>
        <begin position="24"/>
        <end position="133"/>
    </location>
</feature>
<evidence type="ECO:0000259" key="4">
    <source>
        <dbReference type="Pfam" id="PF20152"/>
    </source>
</evidence>
<feature type="region of interest" description="Disordered" evidence="1">
    <location>
        <begin position="102"/>
        <end position="133"/>
    </location>
</feature>
<gene>
    <name evidence="5" type="ORF">HGRIS_005919</name>
</gene>
<reference evidence="6" key="1">
    <citation type="submission" date="2024-06" db="EMBL/GenBank/DDBJ databases">
        <title>Multi-omics analyses provide insights into the biosynthesis of the anticancer antibiotic pleurotin in Hohenbuehelia grisea.</title>
        <authorList>
            <person name="Weaver J.A."/>
            <person name="Alberti F."/>
        </authorList>
    </citation>
    <scope>NUCLEOTIDE SEQUENCE [LARGE SCALE GENOMIC DNA]</scope>
    <source>
        <strain evidence="6">T-177</strain>
    </source>
</reference>